<dbReference type="Gene3D" id="3.20.20.80">
    <property type="entry name" value="Glycosidases"/>
    <property type="match status" value="1"/>
</dbReference>
<evidence type="ECO:0000256" key="5">
    <source>
        <dbReference type="ARBA" id="ARBA00023295"/>
    </source>
</evidence>
<keyword evidence="3" id="KW-0136">Cellulose degradation</keyword>
<keyword evidence="2 9" id="KW-0378">Hydrolase</keyword>
<dbReference type="InterPro" id="IPR050386">
    <property type="entry name" value="Glycosyl_hydrolase_5"/>
</dbReference>
<dbReference type="GO" id="GO:0030245">
    <property type="term" value="P:cellulose catabolic process"/>
    <property type="evidence" value="ECO:0007669"/>
    <property type="project" value="UniProtKB-KW"/>
</dbReference>
<comment type="similarity">
    <text evidence="1">Belongs to the glycosyl hydrolase 5 (cellulase A) family.</text>
</comment>
<dbReference type="SUPFAM" id="SSF51445">
    <property type="entry name" value="(Trans)glycosidases"/>
    <property type="match status" value="1"/>
</dbReference>
<dbReference type="Proteomes" id="UP000824201">
    <property type="component" value="Unassembled WGS sequence"/>
</dbReference>
<dbReference type="Pfam" id="PF00150">
    <property type="entry name" value="Cellulase"/>
    <property type="match status" value="1"/>
</dbReference>
<dbReference type="InterPro" id="IPR017853">
    <property type="entry name" value="GH"/>
</dbReference>
<dbReference type="GO" id="GO:0008422">
    <property type="term" value="F:beta-glucosidase activity"/>
    <property type="evidence" value="ECO:0007669"/>
    <property type="project" value="TreeGrafter"/>
</dbReference>
<proteinExistence type="inferred from homology"/>
<sequence>MKNMMKLFSKHIIEVIILTFTICLIFTGEYSYGEVNNAQDVVNDMKIGWNLGNTFDSIDNKKINSVTYYETLWNNPVTMESDIIAIKKAGFNAIRIPVTYYDHVNAEGIIDFKWLDRIEEVVNYVLNNGMYCIINLHHDTGNNAWIKADMDTIDENASRVQNLWAQIAEKFIQYDQKLVFEGFNEILDRENNWVAPKESSLQATNILNQKFVDTVRESGGNNKNRYLVVNFYAASYSEKMLNYFQLPSDIVEDHLIVEVHCYDTSKAKIDEMISYLKERFINKGIPVIIGEFGMKNGQSGEMKREDYASYLISKTKSEGITCFWWDDGGKYEYPEDVKTFALLKRGSSKWYFPEVVKACVTAAGVTDNISIPPIKNLEESESEVIYTQLEWIETKEVGSGFNLECEIDNDTIVEIGVAYIKSKQYADLFCAMDSALSRIQFRQEVDKLTAAYGWYNEIVEVPILNEKFIIRQEGNQTYINNKLVQSAIKQNFKVSNDAILAKGEFRIYYCKVWESGKLVRDFIPVIDSKGNKCLFDKKDVKFYYTDQLIIAGDSINNDTNDGTDPSTSESEAETVEDNSSLESSESIENNHQILKYIETQDVNSYIDTGLCVDQNMSIYIKAMCTDLNSYGYLLNGYDNSTKRIHLRQEKGKILGAYGWYNELLTSIENQQIIEVKINKNQFFLDEQLMIKATKQEFNTKNTLKIMMAKCRLYDCKIWNNGILVRDFEPVLDFQGRACLWDKVEKKYYYSSGREYMWK</sequence>
<dbReference type="GO" id="GO:0005576">
    <property type="term" value="C:extracellular region"/>
    <property type="evidence" value="ECO:0007669"/>
    <property type="project" value="TreeGrafter"/>
</dbReference>
<feature type="region of interest" description="Disordered" evidence="7">
    <location>
        <begin position="555"/>
        <end position="585"/>
    </location>
</feature>
<keyword evidence="5" id="KW-0326">Glycosidase</keyword>
<dbReference type="EMBL" id="DVHN01000105">
    <property type="protein sequence ID" value="HIR88932.1"/>
    <property type="molecule type" value="Genomic_DNA"/>
</dbReference>
<evidence type="ECO:0000313" key="10">
    <source>
        <dbReference type="Proteomes" id="UP000824201"/>
    </source>
</evidence>
<keyword evidence="4" id="KW-0119">Carbohydrate metabolism</keyword>
<name>A0A9D1EEK1_9FIRM</name>
<feature type="domain" description="Glycoside hydrolase family 5" evidence="8">
    <location>
        <begin position="65"/>
        <end position="326"/>
    </location>
</feature>
<dbReference type="PANTHER" id="PTHR31297:SF41">
    <property type="entry name" value="ENDOGLUCANASE, PUTATIVE (AFU_ORTHOLOGUE AFUA_5G01830)-RELATED"/>
    <property type="match status" value="1"/>
</dbReference>
<reference evidence="9" key="2">
    <citation type="journal article" date="2021" name="PeerJ">
        <title>Extensive microbial diversity within the chicken gut microbiome revealed by metagenomics and culture.</title>
        <authorList>
            <person name="Gilroy R."/>
            <person name="Ravi A."/>
            <person name="Getino M."/>
            <person name="Pursley I."/>
            <person name="Horton D.L."/>
            <person name="Alikhan N.F."/>
            <person name="Baker D."/>
            <person name="Gharbi K."/>
            <person name="Hall N."/>
            <person name="Watson M."/>
            <person name="Adriaenssens E.M."/>
            <person name="Foster-Nyarko E."/>
            <person name="Jarju S."/>
            <person name="Secka A."/>
            <person name="Antonio M."/>
            <person name="Oren A."/>
            <person name="Chaudhuri R.R."/>
            <person name="La Ragione R."/>
            <person name="Hildebrand F."/>
            <person name="Pallen M.J."/>
        </authorList>
    </citation>
    <scope>NUCLEOTIDE SEQUENCE</scope>
    <source>
        <strain evidence="9">ChiW13-3771</strain>
    </source>
</reference>
<evidence type="ECO:0000313" key="9">
    <source>
        <dbReference type="EMBL" id="HIR88932.1"/>
    </source>
</evidence>
<evidence type="ECO:0000256" key="7">
    <source>
        <dbReference type="SAM" id="MobiDB-lite"/>
    </source>
</evidence>
<evidence type="ECO:0000256" key="6">
    <source>
        <dbReference type="ARBA" id="ARBA00023326"/>
    </source>
</evidence>
<comment type="caution">
    <text evidence="9">The sequence shown here is derived from an EMBL/GenBank/DDBJ whole genome shotgun (WGS) entry which is preliminary data.</text>
</comment>
<reference evidence="9" key="1">
    <citation type="submission" date="2020-10" db="EMBL/GenBank/DDBJ databases">
        <authorList>
            <person name="Gilroy R."/>
        </authorList>
    </citation>
    <scope>NUCLEOTIDE SEQUENCE</scope>
    <source>
        <strain evidence="9">ChiW13-3771</strain>
    </source>
</reference>
<dbReference type="InterPro" id="IPR001547">
    <property type="entry name" value="Glyco_hydro_5"/>
</dbReference>
<organism evidence="9 10">
    <name type="scientific">Candidatus Fimimorpha faecalis</name>
    <dbReference type="NCBI Taxonomy" id="2840824"/>
    <lineage>
        <taxon>Bacteria</taxon>
        <taxon>Bacillati</taxon>
        <taxon>Bacillota</taxon>
        <taxon>Clostridia</taxon>
        <taxon>Eubacteriales</taxon>
        <taxon>Candidatus Fimimorpha</taxon>
    </lineage>
</organism>
<evidence type="ECO:0000256" key="4">
    <source>
        <dbReference type="ARBA" id="ARBA00023277"/>
    </source>
</evidence>
<keyword evidence="6" id="KW-0624">Polysaccharide degradation</keyword>
<dbReference type="GO" id="GO:0009986">
    <property type="term" value="C:cell surface"/>
    <property type="evidence" value="ECO:0007669"/>
    <property type="project" value="TreeGrafter"/>
</dbReference>
<evidence type="ECO:0000259" key="8">
    <source>
        <dbReference type="Pfam" id="PF00150"/>
    </source>
</evidence>
<evidence type="ECO:0000256" key="1">
    <source>
        <dbReference type="ARBA" id="ARBA00005641"/>
    </source>
</evidence>
<gene>
    <name evidence="9" type="ORF">IAC96_08295</name>
</gene>
<evidence type="ECO:0000256" key="2">
    <source>
        <dbReference type="ARBA" id="ARBA00022801"/>
    </source>
</evidence>
<protein>
    <submittedName>
        <fullName evidence="9">Glycoside hydrolase family 5 protein</fullName>
    </submittedName>
</protein>
<feature type="compositionally biased region" description="Polar residues" evidence="7">
    <location>
        <begin position="555"/>
        <end position="569"/>
    </location>
</feature>
<accession>A0A9D1EEK1</accession>
<dbReference type="PANTHER" id="PTHR31297">
    <property type="entry name" value="GLUCAN ENDO-1,6-BETA-GLUCOSIDASE B"/>
    <property type="match status" value="1"/>
</dbReference>
<evidence type="ECO:0000256" key="3">
    <source>
        <dbReference type="ARBA" id="ARBA00023001"/>
    </source>
</evidence>
<dbReference type="AlphaFoldDB" id="A0A9D1EEK1"/>